<dbReference type="EMBL" id="CAEQ01001360">
    <property type="protein sequence ID" value="CCD14024.1"/>
    <property type="molecule type" value="Genomic_DNA"/>
</dbReference>
<proteinExistence type="predicted"/>
<reference evidence="2" key="1">
    <citation type="submission" date="2011-07" db="EMBL/GenBank/DDBJ databases">
        <title>Divergent evolution of antigenic variation in African trypanosomes.</title>
        <authorList>
            <person name="Jackson A.P."/>
            <person name="Berry A."/>
            <person name="Allison H.C."/>
            <person name="Burton P."/>
            <person name="Anderson J."/>
            <person name="Aslett M."/>
            <person name="Brown R."/>
            <person name="Corton N."/>
            <person name="Harris D."/>
            <person name="Hauser H."/>
            <person name="Gamble J."/>
            <person name="Gilderthorp R."/>
            <person name="McQuillan J."/>
            <person name="Quail M.A."/>
            <person name="Sanders M."/>
            <person name="Van Tonder A."/>
            <person name="Ginger M.L."/>
            <person name="Donelson J.E."/>
            <person name="Field M.C."/>
            <person name="Barry J.D."/>
            <person name="Berriman M."/>
            <person name="Hertz-Fowler C."/>
        </authorList>
    </citation>
    <scope>NUCLEOTIDE SEQUENCE [LARGE SCALE GENOMIC DNA]</scope>
    <source>
        <strain evidence="2">IL3000</strain>
    </source>
</reference>
<sequence length="238" mass="27228">MEVIAPSKSVRVLLARGKARWDEFRLISDKPTSQRMKRSVKGVDAPNEAVKKGVRQAAKKAIHKGSGVVQPFWTPELTKLKVMVQQCRNERKRDARIRWRSKVPEDTAIRLWEDNVSKLSTMDTISWNLVESIDAPRPLPSPVLVVDGHPLTKRRQAQALARMYRERLTKAPKAPYMQISSTAPGMRHLSQLWKHNWKQRRESPQEAQLGEMTEFIPKSSNTWVGLTGSAYFDYSITA</sequence>
<accession>F9W9W9</accession>
<reference evidence="1 2" key="2">
    <citation type="journal article" date="2012" name="Proc. Natl. Acad. Sci. U.S.A.">
        <title>Antigenic diversity is generated by distinct evolutionary mechanisms in African trypanosome species.</title>
        <authorList>
            <person name="Jackson A.P."/>
            <person name="Berry A."/>
            <person name="Aslett M."/>
            <person name="Allison H.C."/>
            <person name="Burton P."/>
            <person name="Vavrova-Anderson J."/>
            <person name="Brown R."/>
            <person name="Browne H."/>
            <person name="Corton N."/>
            <person name="Hauser H."/>
            <person name="Gamble J."/>
            <person name="Gilderthorp R."/>
            <person name="Marcello L."/>
            <person name="McQuillan J."/>
            <person name="Otto T.D."/>
            <person name="Quail M.A."/>
            <person name="Sanders M.J."/>
            <person name="van Tonder A."/>
            <person name="Ginger M.L."/>
            <person name="Field M.C."/>
            <person name="Barry J.D."/>
            <person name="Hertz-Fowler C."/>
            <person name="Berriman M."/>
        </authorList>
    </citation>
    <scope>NUCLEOTIDE SEQUENCE [LARGE SCALE GENOMIC DNA]</scope>
    <source>
        <strain evidence="1 2">IL3000</strain>
    </source>
</reference>
<keyword evidence="2" id="KW-1185">Reference proteome</keyword>
<dbReference type="VEuPathDB" id="TriTrypDB:TcIL3000_0_47040"/>
<name>F9W9W9_TRYCI</name>
<organism evidence="1 2">
    <name type="scientific">Trypanosoma congolense (strain IL3000)</name>
    <dbReference type="NCBI Taxonomy" id="1068625"/>
    <lineage>
        <taxon>Eukaryota</taxon>
        <taxon>Discoba</taxon>
        <taxon>Euglenozoa</taxon>
        <taxon>Kinetoplastea</taxon>
        <taxon>Metakinetoplastina</taxon>
        <taxon>Trypanosomatida</taxon>
        <taxon>Trypanosomatidae</taxon>
        <taxon>Trypanosoma</taxon>
        <taxon>Nannomonas</taxon>
    </lineage>
</organism>
<evidence type="ECO:0000313" key="1">
    <source>
        <dbReference type="EMBL" id="CCD14024.1"/>
    </source>
</evidence>
<evidence type="ECO:0000313" key="2">
    <source>
        <dbReference type="Proteomes" id="UP000000702"/>
    </source>
</evidence>
<dbReference type="Proteomes" id="UP000000702">
    <property type="component" value="Unassembled WGS sequence"/>
</dbReference>
<comment type="caution">
    <text evidence="1">The sequence shown here is derived from an EMBL/GenBank/DDBJ whole genome shotgun (WGS) entry which is preliminary data.</text>
</comment>
<protein>
    <submittedName>
        <fullName evidence="1">WGS project CAEQ00000000 data, annotated contig 1907</fullName>
    </submittedName>
</protein>
<gene>
    <name evidence="1" type="ORF">TCIL3000_0_47040</name>
</gene>
<dbReference type="AlphaFoldDB" id="F9W9W9"/>